<accession>A0A1A8T9G3</accession>
<protein>
    <submittedName>
        <fullName evidence="1">Uncharacterized protein</fullName>
    </submittedName>
</protein>
<dbReference type="STRING" id="1792290.MSP8886_01439"/>
<keyword evidence="2" id="KW-1185">Reference proteome</keyword>
<name>A0A1A8T9G3_9GAMM</name>
<dbReference type="Pfam" id="PF18906">
    <property type="entry name" value="Phage_tube_2"/>
    <property type="match status" value="1"/>
</dbReference>
<dbReference type="InterPro" id="IPR044000">
    <property type="entry name" value="Phage_tube_2"/>
</dbReference>
<dbReference type="Proteomes" id="UP000092544">
    <property type="component" value="Unassembled WGS sequence"/>
</dbReference>
<dbReference type="AlphaFoldDB" id="A0A1A8T9G3"/>
<dbReference type="OrthoDB" id="6147138at2"/>
<gene>
    <name evidence="1" type="ORF">MSP8886_01439</name>
</gene>
<sequence length="310" mass="32546">MKLTKRSVIALKIEATQGTDATPTAAENAKLVEDLKWSPANERMAARNPVRATFGELKKIYAGHLLEVSFTMEIKGSGVVGTAPEMGDALKACGFQETITADTSVEYLPATTGQKSCTIYVWEDGDVIKLTGCMGKVTFDLSTGSIGKASFTFTGHQSGNISAIDVPAASYSSIVPVPLIGVAFSLGGALDVSKLTVDMGITVATPDSMSSTDGYGDIYISDRNVTGSIDPLAKTADQKDYLIDWKNGAESVLTTGGIGDQAGNIYTISMPKVYNVSAPKAADRNGQVTRDISLAALPTAGDDEFSLLFT</sequence>
<proteinExistence type="predicted"/>
<evidence type="ECO:0000313" key="1">
    <source>
        <dbReference type="EMBL" id="SBS29103.1"/>
    </source>
</evidence>
<evidence type="ECO:0000313" key="2">
    <source>
        <dbReference type="Proteomes" id="UP000092544"/>
    </source>
</evidence>
<dbReference type="RefSeq" id="WP_067014124.1">
    <property type="nucleotide sequence ID" value="NZ_FLOB01000002.1"/>
</dbReference>
<dbReference type="EMBL" id="FLOB01000002">
    <property type="protein sequence ID" value="SBS29103.1"/>
    <property type="molecule type" value="Genomic_DNA"/>
</dbReference>
<organism evidence="1 2">
    <name type="scientific">Marinomonas spartinae</name>
    <dbReference type="NCBI Taxonomy" id="1792290"/>
    <lineage>
        <taxon>Bacteria</taxon>
        <taxon>Pseudomonadati</taxon>
        <taxon>Pseudomonadota</taxon>
        <taxon>Gammaproteobacteria</taxon>
        <taxon>Oceanospirillales</taxon>
        <taxon>Oceanospirillaceae</taxon>
        <taxon>Marinomonas</taxon>
    </lineage>
</organism>
<reference evidence="1 2" key="1">
    <citation type="submission" date="2016-06" db="EMBL/GenBank/DDBJ databases">
        <authorList>
            <person name="Kjaerup R.B."/>
            <person name="Dalgaard T.S."/>
            <person name="Juul-Madsen H.R."/>
        </authorList>
    </citation>
    <scope>NUCLEOTIDE SEQUENCE [LARGE SCALE GENOMIC DNA]</scope>
    <source>
        <strain evidence="1 2">CECT 8886</strain>
    </source>
</reference>